<dbReference type="PANTHER" id="PTHR38834:SF3">
    <property type="entry name" value="SOLUTE-BINDING PROTEIN FAMILY 3_N-TERMINAL DOMAIN-CONTAINING PROTEIN"/>
    <property type="match status" value="1"/>
</dbReference>
<dbReference type="AlphaFoldDB" id="A0A0S2SJT0"/>
<feature type="domain" description="Solute-binding protein family 3/N-terminal" evidence="2">
    <location>
        <begin position="25"/>
        <end position="238"/>
    </location>
</feature>
<accession>A0A0S2SJT0</accession>
<name>A0A0S2SJT0_9GAMM</name>
<keyword evidence="1" id="KW-0732">Signal</keyword>
<dbReference type="Pfam" id="PF00497">
    <property type="entry name" value="SBP_bac_3"/>
    <property type="match status" value="1"/>
</dbReference>
<dbReference type="EMBL" id="CP013067">
    <property type="protein sequence ID" value="ALP41945.1"/>
    <property type="molecule type" value="Genomic_DNA"/>
</dbReference>
<evidence type="ECO:0000256" key="1">
    <source>
        <dbReference type="SAM" id="SignalP"/>
    </source>
</evidence>
<evidence type="ECO:0000259" key="2">
    <source>
        <dbReference type="Pfam" id="PF00497"/>
    </source>
</evidence>
<dbReference type="KEGG" id="asr:WL1483_2526"/>
<evidence type="ECO:0000313" key="3">
    <source>
        <dbReference type="EMBL" id="ALP41945.1"/>
    </source>
</evidence>
<dbReference type="SUPFAM" id="SSF53850">
    <property type="entry name" value="Periplasmic binding protein-like II"/>
    <property type="match status" value="1"/>
</dbReference>
<organism evidence="3 4">
    <name type="scientific">Aeromonas schubertii</name>
    <dbReference type="NCBI Taxonomy" id="652"/>
    <lineage>
        <taxon>Bacteria</taxon>
        <taxon>Pseudomonadati</taxon>
        <taxon>Pseudomonadota</taxon>
        <taxon>Gammaproteobacteria</taxon>
        <taxon>Aeromonadales</taxon>
        <taxon>Aeromonadaceae</taxon>
        <taxon>Aeromonas</taxon>
    </lineage>
</organism>
<dbReference type="Proteomes" id="UP000058114">
    <property type="component" value="Chromosome"/>
</dbReference>
<dbReference type="Gene3D" id="3.40.190.10">
    <property type="entry name" value="Periplasmic binding protein-like II"/>
    <property type="match status" value="2"/>
</dbReference>
<dbReference type="RefSeq" id="WP_144431476.1">
    <property type="nucleotide sequence ID" value="NZ_JAIRBS010000002.1"/>
</dbReference>
<evidence type="ECO:0000313" key="4">
    <source>
        <dbReference type="Proteomes" id="UP000058114"/>
    </source>
</evidence>
<sequence>MPLLLCALLALLVSGSALAIEVLAAEVPPYAIKSQQGAPTGMAVEVLEEAARRLGEPLHIEVLPFARALSQARHRKDVLLLPPAWSEERASHFLWIVPLLEESFVLVTDRRHHPTPLTLAEARRRGDKIGVLRNSLAHDRLRRVEGVTLELATEEVRNAQKLSLGRISAWAAAWNTVNYNQLRAELPTSHLLRGETLQRTSLYLAAHPEFPAAQASRWRAALESMHRDGTLRRILAQYDYQAPEP</sequence>
<reference evidence="3 4" key="2">
    <citation type="journal article" date="2016" name="Genome Announc.">
        <title>Complete Genome Sequence of the Highly Virulent Aeromonas schubertii Strain WL1483, Isolated from Diseased Snakehead Fish (Channa argus) in China.</title>
        <authorList>
            <person name="Liu L."/>
            <person name="Li N."/>
            <person name="Zhang D."/>
            <person name="Fu X."/>
            <person name="Shi C."/>
            <person name="Lin Q."/>
            <person name="Hao G."/>
        </authorList>
    </citation>
    <scope>NUCLEOTIDE SEQUENCE [LARGE SCALE GENOMIC DNA]</scope>
    <source>
        <strain evidence="3 4">WL1483</strain>
    </source>
</reference>
<reference evidence="4" key="1">
    <citation type="submission" date="2015-10" db="EMBL/GenBank/DDBJ databases">
        <title>Complete Genome Sequence of Aeromonas schubertii strain WL1483.</title>
        <authorList>
            <person name="Liu L."/>
        </authorList>
    </citation>
    <scope>NUCLEOTIDE SEQUENCE [LARGE SCALE GENOMIC DNA]</scope>
    <source>
        <strain evidence="4">WL1483</strain>
    </source>
</reference>
<dbReference type="PATRIC" id="fig|652.5.peg.2644"/>
<gene>
    <name evidence="3" type="ORF">WL1483_2526</name>
</gene>
<proteinExistence type="predicted"/>
<dbReference type="PANTHER" id="PTHR38834">
    <property type="entry name" value="PERIPLASMIC SUBSTRATE BINDING PROTEIN FAMILY 3"/>
    <property type="match status" value="1"/>
</dbReference>
<protein>
    <submittedName>
        <fullName evidence="3">ABC transporter substrate-binding protein</fullName>
    </submittedName>
</protein>
<dbReference type="InterPro" id="IPR001638">
    <property type="entry name" value="Solute-binding_3/MltF_N"/>
</dbReference>
<feature type="signal peptide" evidence="1">
    <location>
        <begin position="1"/>
        <end position="19"/>
    </location>
</feature>
<feature type="chain" id="PRO_5006604488" evidence="1">
    <location>
        <begin position="20"/>
        <end position="245"/>
    </location>
</feature>